<evidence type="ECO:0000313" key="1">
    <source>
        <dbReference type="EMBL" id="JAE11332.1"/>
    </source>
</evidence>
<sequence length="34" mass="3874">MSSVDSCYNIYIEKSLIVKSAMTSNYCFLCFVRG</sequence>
<proteinExistence type="predicted"/>
<reference evidence="1" key="1">
    <citation type="submission" date="2014-09" db="EMBL/GenBank/DDBJ databases">
        <authorList>
            <person name="Magalhaes I.L.F."/>
            <person name="Oliveira U."/>
            <person name="Santos F.R."/>
            <person name="Vidigal T.H.D.A."/>
            <person name="Brescovit A.D."/>
            <person name="Santos A.J."/>
        </authorList>
    </citation>
    <scope>NUCLEOTIDE SEQUENCE</scope>
    <source>
        <tissue evidence="1">Shoot tissue taken approximately 20 cm above the soil surface</tissue>
    </source>
</reference>
<reference evidence="1" key="2">
    <citation type="journal article" date="2015" name="Data Brief">
        <title>Shoot transcriptome of the giant reed, Arundo donax.</title>
        <authorList>
            <person name="Barrero R.A."/>
            <person name="Guerrero F.D."/>
            <person name="Moolhuijzen P."/>
            <person name="Goolsby J.A."/>
            <person name="Tidwell J."/>
            <person name="Bellgard S.E."/>
            <person name="Bellgard M.I."/>
        </authorList>
    </citation>
    <scope>NUCLEOTIDE SEQUENCE</scope>
    <source>
        <tissue evidence="1">Shoot tissue taken approximately 20 cm above the soil surface</tissue>
    </source>
</reference>
<dbReference type="AlphaFoldDB" id="A0A0A9FG56"/>
<organism evidence="1">
    <name type="scientific">Arundo donax</name>
    <name type="common">Giant reed</name>
    <name type="synonym">Donax arundinaceus</name>
    <dbReference type="NCBI Taxonomy" id="35708"/>
    <lineage>
        <taxon>Eukaryota</taxon>
        <taxon>Viridiplantae</taxon>
        <taxon>Streptophyta</taxon>
        <taxon>Embryophyta</taxon>
        <taxon>Tracheophyta</taxon>
        <taxon>Spermatophyta</taxon>
        <taxon>Magnoliopsida</taxon>
        <taxon>Liliopsida</taxon>
        <taxon>Poales</taxon>
        <taxon>Poaceae</taxon>
        <taxon>PACMAD clade</taxon>
        <taxon>Arundinoideae</taxon>
        <taxon>Arundineae</taxon>
        <taxon>Arundo</taxon>
    </lineage>
</organism>
<protein>
    <submittedName>
        <fullName evidence="1">Uncharacterized protein</fullName>
    </submittedName>
</protein>
<accession>A0A0A9FG56</accession>
<dbReference type="EMBL" id="GBRH01186564">
    <property type="protein sequence ID" value="JAE11332.1"/>
    <property type="molecule type" value="Transcribed_RNA"/>
</dbReference>
<name>A0A0A9FG56_ARUDO</name>